<dbReference type="GO" id="GO:0009097">
    <property type="term" value="P:isoleucine biosynthetic process"/>
    <property type="evidence" value="ECO:0007669"/>
    <property type="project" value="UniProtKB-UniRule"/>
</dbReference>
<dbReference type="PIRSF" id="PIRSF000116">
    <property type="entry name" value="IlvC_gammaproteo"/>
    <property type="match status" value="1"/>
</dbReference>
<keyword evidence="8 12" id="KW-0521">NADP</keyword>
<dbReference type="HAMAP" id="MF_00435">
    <property type="entry name" value="IlvC"/>
    <property type="match status" value="1"/>
</dbReference>
<dbReference type="InterPro" id="IPR000506">
    <property type="entry name" value="KARI_C"/>
</dbReference>
<comment type="similarity">
    <text evidence="4 12 13">Belongs to the ketol-acid reductoisomerase family.</text>
</comment>
<keyword evidence="7 12" id="KW-0460">Magnesium</keyword>
<organism evidence="16 17">
    <name type="scientific">Kordiimonas sediminis</name>
    <dbReference type="NCBI Taxonomy" id="1735581"/>
    <lineage>
        <taxon>Bacteria</taxon>
        <taxon>Pseudomonadati</taxon>
        <taxon>Pseudomonadota</taxon>
        <taxon>Alphaproteobacteria</taxon>
        <taxon>Kordiimonadales</taxon>
        <taxon>Kordiimonadaceae</taxon>
        <taxon>Kordiimonas</taxon>
    </lineage>
</organism>
<feature type="binding site" evidence="12">
    <location>
        <position position="53"/>
    </location>
    <ligand>
        <name>NADP(+)</name>
        <dbReference type="ChEBI" id="CHEBI:58349"/>
    </ligand>
</feature>
<dbReference type="GO" id="GO:0000287">
    <property type="term" value="F:magnesium ion binding"/>
    <property type="evidence" value="ECO:0007669"/>
    <property type="project" value="UniProtKB-UniRule"/>
</dbReference>
<evidence type="ECO:0000313" key="17">
    <source>
        <dbReference type="Proteomes" id="UP000630923"/>
    </source>
</evidence>
<comment type="pathway">
    <text evidence="3 12">Amino-acid biosynthesis; L-isoleucine biosynthesis; L-isoleucine from 2-oxobutanoate: step 2/4.</text>
</comment>
<dbReference type="NCBIfam" id="NF004017">
    <property type="entry name" value="PRK05479.1"/>
    <property type="match status" value="1"/>
</dbReference>
<evidence type="ECO:0000313" key="16">
    <source>
        <dbReference type="EMBL" id="GHF30672.1"/>
    </source>
</evidence>
<evidence type="ECO:0000256" key="13">
    <source>
        <dbReference type="PROSITE-ProRule" id="PRU01198"/>
    </source>
</evidence>
<feature type="binding site" evidence="12 13">
    <location>
        <position position="191"/>
    </location>
    <ligand>
        <name>Mg(2+)</name>
        <dbReference type="ChEBI" id="CHEBI:18420"/>
        <label>2</label>
    </ligand>
</feature>
<feature type="domain" description="KARI C-terminal knotted" evidence="15">
    <location>
        <begin position="183"/>
        <end position="328"/>
    </location>
</feature>
<dbReference type="SUPFAM" id="SSF51735">
    <property type="entry name" value="NAD(P)-binding Rossmann-fold domains"/>
    <property type="match status" value="1"/>
</dbReference>
<reference evidence="16" key="2">
    <citation type="submission" date="2020-09" db="EMBL/GenBank/DDBJ databases">
        <authorList>
            <person name="Sun Q."/>
            <person name="Kim S."/>
        </authorList>
    </citation>
    <scope>NUCLEOTIDE SEQUENCE</scope>
    <source>
        <strain evidence="16">KCTC 42590</strain>
    </source>
</reference>
<evidence type="ECO:0000256" key="5">
    <source>
        <dbReference type="ARBA" id="ARBA00022605"/>
    </source>
</evidence>
<dbReference type="PANTHER" id="PTHR21371">
    <property type="entry name" value="KETOL-ACID REDUCTOISOMERASE, MITOCHONDRIAL"/>
    <property type="match status" value="1"/>
</dbReference>
<dbReference type="GO" id="GO:0009099">
    <property type="term" value="P:L-valine biosynthetic process"/>
    <property type="evidence" value="ECO:0007669"/>
    <property type="project" value="UniProtKB-UniRule"/>
</dbReference>
<comment type="cofactor">
    <cofactor evidence="12">
        <name>Mg(2+)</name>
        <dbReference type="ChEBI" id="CHEBI:18420"/>
    </cofactor>
    <text evidence="12">Binds 2 magnesium ions per subunit.</text>
</comment>
<dbReference type="PROSITE" id="PS51850">
    <property type="entry name" value="KARI_N"/>
    <property type="match status" value="1"/>
</dbReference>
<dbReference type="AlphaFoldDB" id="A0A919AZA1"/>
<feature type="binding site" evidence="12">
    <location>
        <position position="51"/>
    </location>
    <ligand>
        <name>NADP(+)</name>
        <dbReference type="ChEBI" id="CHEBI:58349"/>
    </ligand>
</feature>
<comment type="catalytic activity">
    <reaction evidence="12">
        <text>(2R,3R)-2,3-dihydroxy-3-methylpentanoate + NADP(+) = (S)-2-ethyl-2-hydroxy-3-oxobutanoate + NADPH + H(+)</text>
        <dbReference type="Rhea" id="RHEA:13493"/>
        <dbReference type="ChEBI" id="CHEBI:15378"/>
        <dbReference type="ChEBI" id="CHEBI:49256"/>
        <dbReference type="ChEBI" id="CHEBI:49258"/>
        <dbReference type="ChEBI" id="CHEBI:57783"/>
        <dbReference type="ChEBI" id="CHEBI:58349"/>
        <dbReference type="EC" id="1.1.1.86"/>
    </reaction>
</comment>
<dbReference type="InterPro" id="IPR013023">
    <property type="entry name" value="KARI"/>
</dbReference>
<evidence type="ECO:0000259" key="14">
    <source>
        <dbReference type="PROSITE" id="PS51850"/>
    </source>
</evidence>
<evidence type="ECO:0000256" key="12">
    <source>
        <dbReference type="HAMAP-Rule" id="MF_00435"/>
    </source>
</evidence>
<keyword evidence="10 12" id="KW-0100">Branched-chain amino acid biosynthesis</keyword>
<dbReference type="FunFam" id="3.40.50.720:FF:000023">
    <property type="entry name" value="Ketol-acid reductoisomerase (NADP(+))"/>
    <property type="match status" value="1"/>
</dbReference>
<comment type="caution">
    <text evidence="16">The sequence shown here is derived from an EMBL/GenBank/DDBJ whole genome shotgun (WGS) entry which is preliminary data.</text>
</comment>
<evidence type="ECO:0000256" key="8">
    <source>
        <dbReference type="ARBA" id="ARBA00022857"/>
    </source>
</evidence>
<dbReference type="Pfam" id="PF07991">
    <property type="entry name" value="KARI_N"/>
    <property type="match status" value="1"/>
</dbReference>
<comment type="pathway">
    <text evidence="2 12">Amino-acid biosynthesis; L-valine biosynthesis; L-valine from pyruvate: step 2/4.</text>
</comment>
<feature type="domain" description="KARI N-terminal Rossmann" evidence="14">
    <location>
        <begin position="1"/>
        <end position="182"/>
    </location>
</feature>
<dbReference type="SUPFAM" id="SSF48179">
    <property type="entry name" value="6-phosphogluconate dehydrogenase C-terminal domain-like"/>
    <property type="match status" value="1"/>
</dbReference>
<feature type="binding site" evidence="12">
    <location>
        <position position="48"/>
    </location>
    <ligand>
        <name>NADP(+)</name>
        <dbReference type="ChEBI" id="CHEBI:58349"/>
    </ligand>
</feature>
<feature type="binding site" evidence="12 13">
    <location>
        <position position="252"/>
    </location>
    <ligand>
        <name>substrate</name>
    </ligand>
</feature>
<dbReference type="Gene3D" id="3.40.50.720">
    <property type="entry name" value="NAD(P)-binding Rossmann-like Domain"/>
    <property type="match status" value="1"/>
</dbReference>
<proteinExistence type="inferred from homology"/>
<evidence type="ECO:0000256" key="10">
    <source>
        <dbReference type="ARBA" id="ARBA00023304"/>
    </source>
</evidence>
<dbReference type="InterPro" id="IPR008927">
    <property type="entry name" value="6-PGluconate_DH-like_C_sf"/>
</dbReference>
<evidence type="ECO:0000256" key="3">
    <source>
        <dbReference type="ARBA" id="ARBA00004885"/>
    </source>
</evidence>
<dbReference type="NCBIfam" id="TIGR00465">
    <property type="entry name" value="ilvC"/>
    <property type="match status" value="1"/>
</dbReference>
<comment type="catalytic activity">
    <reaction evidence="11 12">
        <text>(2R)-2,3-dihydroxy-3-methylbutanoate + NADP(+) = (2S)-2-acetolactate + NADPH + H(+)</text>
        <dbReference type="Rhea" id="RHEA:22068"/>
        <dbReference type="ChEBI" id="CHEBI:15378"/>
        <dbReference type="ChEBI" id="CHEBI:49072"/>
        <dbReference type="ChEBI" id="CHEBI:57783"/>
        <dbReference type="ChEBI" id="CHEBI:58349"/>
        <dbReference type="ChEBI" id="CHEBI:58476"/>
        <dbReference type="EC" id="1.1.1.86"/>
    </reaction>
</comment>
<accession>A0A919AZA1</accession>
<sequence>MRVYFDNDADINLIKDKSVAIVGYGSQGHAHACNLKDSGVKEVIVALREDSATRAKAEAAGFKCLTAAEAAKVADVVMILAPDEHQAAIYKNDLHANLKEGATILFAHGLNIHFGLIEPRSDIDVAMVAPKGPGHTVRNQYQIGAGVPCLIAVHQDVSGRAHDLALSYASAIGGGRSGVIETNFREECETDLFGEQAVLCGGISKLIQAGFETLVEAGYAPEMAYFECLHETKLIVDLIYQNGISNMRYSISNTAEYGDYKTGPRIITDETKAEMKAVLKDIQEGRFVKDFMLDNAAGNPELKAHRQIEGEHPIEEVGARLRGMMPWMQKDQLVDKSKN</sequence>
<dbReference type="InterPro" id="IPR014359">
    <property type="entry name" value="KARI_prok"/>
</dbReference>
<name>A0A919AZA1_9PROT</name>
<dbReference type="GO" id="GO:0005829">
    <property type="term" value="C:cytosol"/>
    <property type="evidence" value="ECO:0007669"/>
    <property type="project" value="TreeGrafter"/>
</dbReference>
<evidence type="ECO:0000256" key="1">
    <source>
        <dbReference type="ARBA" id="ARBA00002172"/>
    </source>
</evidence>
<dbReference type="EC" id="1.1.1.86" evidence="12"/>
<dbReference type="PANTHER" id="PTHR21371:SF1">
    <property type="entry name" value="KETOL-ACID REDUCTOISOMERASE, MITOCHONDRIAL"/>
    <property type="match status" value="1"/>
</dbReference>
<keyword evidence="5 12" id="KW-0028">Amino-acid biosynthesis</keyword>
<feature type="binding site" evidence="12 13">
    <location>
        <position position="195"/>
    </location>
    <ligand>
        <name>Mg(2+)</name>
        <dbReference type="ChEBI" id="CHEBI:18420"/>
        <label>1</label>
    </ligand>
</feature>
<feature type="binding site" evidence="12">
    <location>
        <begin position="24"/>
        <end position="27"/>
    </location>
    <ligand>
        <name>NADP(+)</name>
        <dbReference type="ChEBI" id="CHEBI:58349"/>
    </ligand>
</feature>
<dbReference type="InterPro" id="IPR013116">
    <property type="entry name" value="KARI_N"/>
</dbReference>
<dbReference type="GO" id="GO:0050661">
    <property type="term" value="F:NADP binding"/>
    <property type="evidence" value="ECO:0007669"/>
    <property type="project" value="InterPro"/>
</dbReference>
<feature type="binding site" evidence="12 13">
    <location>
        <position position="227"/>
    </location>
    <ligand>
        <name>Mg(2+)</name>
        <dbReference type="ChEBI" id="CHEBI:18420"/>
        <label>2</label>
    </ligand>
</feature>
<evidence type="ECO:0000259" key="15">
    <source>
        <dbReference type="PROSITE" id="PS51851"/>
    </source>
</evidence>
<evidence type="ECO:0000256" key="6">
    <source>
        <dbReference type="ARBA" id="ARBA00022723"/>
    </source>
</evidence>
<dbReference type="GO" id="GO:0004455">
    <property type="term" value="F:ketol-acid reductoisomerase activity"/>
    <property type="evidence" value="ECO:0007669"/>
    <property type="project" value="UniProtKB-UniRule"/>
</dbReference>
<dbReference type="NCBIfam" id="NF009940">
    <property type="entry name" value="PRK13403.1"/>
    <property type="match status" value="1"/>
</dbReference>
<dbReference type="Gene3D" id="6.10.240.10">
    <property type="match status" value="1"/>
</dbReference>
<comment type="caution">
    <text evidence="12">Lacks conserved residue(s) required for the propagation of feature annotation.</text>
</comment>
<evidence type="ECO:0000256" key="11">
    <source>
        <dbReference type="ARBA" id="ARBA00049021"/>
    </source>
</evidence>
<feature type="binding site" evidence="12 13">
    <location>
        <position position="191"/>
    </location>
    <ligand>
        <name>Mg(2+)</name>
        <dbReference type="ChEBI" id="CHEBI:18420"/>
        <label>1</label>
    </ligand>
</feature>
<reference evidence="16" key="1">
    <citation type="journal article" date="2014" name="Int. J. Syst. Evol. Microbiol.">
        <title>Complete genome sequence of Corynebacterium casei LMG S-19264T (=DSM 44701T), isolated from a smear-ripened cheese.</title>
        <authorList>
            <consortium name="US DOE Joint Genome Institute (JGI-PGF)"/>
            <person name="Walter F."/>
            <person name="Albersmeier A."/>
            <person name="Kalinowski J."/>
            <person name="Ruckert C."/>
        </authorList>
    </citation>
    <scope>NUCLEOTIDE SEQUENCE</scope>
    <source>
        <strain evidence="16">KCTC 42590</strain>
    </source>
</reference>
<evidence type="ECO:0000256" key="4">
    <source>
        <dbReference type="ARBA" id="ARBA00010318"/>
    </source>
</evidence>
<protein>
    <recommendedName>
        <fullName evidence="12">Ketol-acid reductoisomerase (NADP(+))</fullName>
        <shortName evidence="12">KARI</shortName>
        <ecNumber evidence="12">1.1.1.86</ecNumber>
    </recommendedName>
    <alternativeName>
        <fullName evidence="12">Acetohydroxy-acid isomeroreductase</fullName>
        <shortName evidence="12">AHIR</shortName>
    </alternativeName>
    <alternativeName>
        <fullName evidence="12">Alpha-keto-beta-hydroxylacyl reductoisomerase</fullName>
    </alternativeName>
</protein>
<dbReference type="PROSITE" id="PS51851">
    <property type="entry name" value="KARI_C"/>
    <property type="match status" value="1"/>
</dbReference>
<comment type="function">
    <text evidence="1 12">Involved in the biosynthesis of branched-chain amino acids (BCAA). Catalyzes an alkyl-migration followed by a ketol-acid reduction of (S)-2-acetolactate (S2AL) to yield (R)-2,3-dihydroxy-isovalerate. In the isomerase reaction, S2AL is rearranged via a Mg-dependent methyl migration to produce 3-hydroxy-3-methyl-2-ketobutyrate (HMKB). In the reductase reaction, this 2-ketoacid undergoes a metal-dependent reduction by NADPH to yield (R)-2,3-dihydroxy-isovalerate.</text>
</comment>
<feature type="binding site" evidence="12">
    <location>
        <position position="134"/>
    </location>
    <ligand>
        <name>NADP(+)</name>
        <dbReference type="ChEBI" id="CHEBI:58349"/>
    </ligand>
</feature>
<keyword evidence="6 12" id="KW-0479">Metal-binding</keyword>
<feature type="binding site" evidence="12 13">
    <location>
        <position position="231"/>
    </location>
    <ligand>
        <name>Mg(2+)</name>
        <dbReference type="ChEBI" id="CHEBI:18420"/>
        <label>2</label>
    </ligand>
</feature>
<dbReference type="Proteomes" id="UP000630923">
    <property type="component" value="Unassembled WGS sequence"/>
</dbReference>
<dbReference type="InterPro" id="IPR036291">
    <property type="entry name" value="NAD(P)-bd_dom_sf"/>
</dbReference>
<evidence type="ECO:0000256" key="7">
    <source>
        <dbReference type="ARBA" id="ARBA00022842"/>
    </source>
</evidence>
<keyword evidence="17" id="KW-1185">Reference proteome</keyword>
<feature type="active site" evidence="12">
    <location>
        <position position="108"/>
    </location>
</feature>
<dbReference type="Pfam" id="PF01450">
    <property type="entry name" value="KARI_C"/>
    <property type="match status" value="1"/>
</dbReference>
<evidence type="ECO:0000256" key="2">
    <source>
        <dbReference type="ARBA" id="ARBA00004864"/>
    </source>
</evidence>
<dbReference type="EMBL" id="BNCI01000002">
    <property type="protein sequence ID" value="GHF30672.1"/>
    <property type="molecule type" value="Genomic_DNA"/>
</dbReference>
<gene>
    <name evidence="12 16" type="primary">ilvC</name>
    <name evidence="16" type="ORF">GCM10017044_27570</name>
</gene>
<evidence type="ECO:0000256" key="9">
    <source>
        <dbReference type="ARBA" id="ARBA00023002"/>
    </source>
</evidence>
<keyword evidence="9 12" id="KW-0560">Oxidoreductase</keyword>